<dbReference type="PANTHER" id="PTHR19372">
    <property type="entry name" value="SULFITE REDUCTASE"/>
    <property type="match status" value="1"/>
</dbReference>
<keyword evidence="2" id="KW-0732">Signal</keyword>
<keyword evidence="5" id="KW-1185">Reference proteome</keyword>
<dbReference type="GO" id="GO:0006790">
    <property type="term" value="P:sulfur compound metabolic process"/>
    <property type="evidence" value="ECO:0007669"/>
    <property type="project" value="TreeGrafter"/>
</dbReference>
<accession>A0A2A9DWU5</accession>
<feature type="transmembrane region" description="Helical" evidence="1">
    <location>
        <begin position="119"/>
        <end position="137"/>
    </location>
</feature>
<evidence type="ECO:0000313" key="5">
    <source>
        <dbReference type="Proteomes" id="UP000221369"/>
    </source>
</evidence>
<comment type="caution">
    <text evidence="4">The sequence shown here is derived from an EMBL/GenBank/DDBJ whole genome shotgun (WGS) entry which is preliminary data.</text>
</comment>
<dbReference type="Gene3D" id="2.60.40.650">
    <property type="match status" value="1"/>
</dbReference>
<dbReference type="SUPFAM" id="SSF81296">
    <property type="entry name" value="E set domains"/>
    <property type="match status" value="1"/>
</dbReference>
<gene>
    <name evidence="4" type="ORF">ATJ78_1763</name>
</gene>
<protein>
    <submittedName>
        <fullName evidence="4">DMSO/TMAO reductase YedYZ molybdopterin-dependent catalytic subunit</fullName>
    </submittedName>
</protein>
<dbReference type="Gene3D" id="3.90.420.10">
    <property type="entry name" value="Oxidoreductase, molybdopterin-binding domain"/>
    <property type="match status" value="1"/>
</dbReference>
<dbReference type="GO" id="GO:0043546">
    <property type="term" value="F:molybdopterin cofactor binding"/>
    <property type="evidence" value="ECO:0007669"/>
    <property type="project" value="TreeGrafter"/>
</dbReference>
<name>A0A2A9DWU5_9MICO</name>
<dbReference type="GO" id="GO:0008482">
    <property type="term" value="F:sulfite oxidase activity"/>
    <property type="evidence" value="ECO:0007669"/>
    <property type="project" value="TreeGrafter"/>
</dbReference>
<feature type="transmembrane region" description="Helical" evidence="1">
    <location>
        <begin position="95"/>
        <end position="113"/>
    </location>
</feature>
<dbReference type="EMBL" id="PDJE01000001">
    <property type="protein sequence ID" value="PFG30821.1"/>
    <property type="molecule type" value="Genomic_DNA"/>
</dbReference>
<dbReference type="AlphaFoldDB" id="A0A2A9DWU5"/>
<keyword evidence="1" id="KW-1133">Transmembrane helix</keyword>
<organism evidence="4 5">
    <name type="scientific">Paramicrobacterium agarici</name>
    <dbReference type="NCBI Taxonomy" id="630514"/>
    <lineage>
        <taxon>Bacteria</taxon>
        <taxon>Bacillati</taxon>
        <taxon>Actinomycetota</taxon>
        <taxon>Actinomycetes</taxon>
        <taxon>Micrococcales</taxon>
        <taxon>Microbacteriaceae</taxon>
        <taxon>Paramicrobacterium</taxon>
    </lineage>
</organism>
<dbReference type="RefSeq" id="WP_098407238.1">
    <property type="nucleotide sequence ID" value="NZ_PDJE01000001.1"/>
</dbReference>
<proteinExistence type="predicted"/>
<dbReference type="InterPro" id="IPR036374">
    <property type="entry name" value="OxRdtase_Mopterin-bd_sf"/>
</dbReference>
<dbReference type="SUPFAM" id="SSF56524">
    <property type="entry name" value="Oxidoreductase molybdopterin-binding domain"/>
    <property type="match status" value="1"/>
</dbReference>
<feature type="signal peptide" evidence="2">
    <location>
        <begin position="1"/>
        <end position="18"/>
    </location>
</feature>
<feature type="chain" id="PRO_5039178470" evidence="2">
    <location>
        <begin position="19"/>
        <end position="518"/>
    </location>
</feature>
<evidence type="ECO:0000256" key="1">
    <source>
        <dbReference type="SAM" id="Phobius"/>
    </source>
</evidence>
<keyword evidence="1" id="KW-0472">Membrane</keyword>
<dbReference type="GO" id="GO:0020037">
    <property type="term" value="F:heme binding"/>
    <property type="evidence" value="ECO:0007669"/>
    <property type="project" value="TreeGrafter"/>
</dbReference>
<feature type="transmembrane region" description="Helical" evidence="1">
    <location>
        <begin position="68"/>
        <end position="88"/>
    </location>
</feature>
<feature type="domain" description="Oxidoreductase molybdopterin-binding" evidence="3">
    <location>
        <begin position="243"/>
        <end position="396"/>
    </location>
</feature>
<sequence length="518" mass="54547">MKPRPLLTWAALSGIVSAAVGTAIAEALALVIAPASSPIIAIGSVVIDVAPAWAKDVSIAVFGTNDKIFLLTLLAAVLVAAAVAAGILQVRSTPWGVVIFGVLGAVATVAATTREQSDPWWAIPAVVGTLGAVFTLLRIGRLLTHWQADARPSSTGQRQPGVASRRSFFVVLASTAVGAAVIGAGSRAINAGSLAVDAARKAIKLPRPAAPAPPIPEGAALDVTGITPLITPNRYFYRIDTALQIPSIAPDDWSLRVTGMVDNPLTLTFSELLELPLTERNITLMCVSNEVGGDLTGNATWLGYPIRELLRRAQPRAGADMVLSRSIDGFTAGTPLKVLEQEDRDCLLAVGMNGVPLPPQHGSPVRMVVPGLYGYVSATKWVVELEVTTFARSSAYWTNRGWAEKGPVKVSSRIDVPTGRKTLDVGTIAVAGIAWAQHTGIRAVEVRVDGGEWMPGRLAEPISADTWVQWVYEWDAPPGAHTIEARATDAEGTVQSGDDVPVVPDGAEGWHEVRVDVA</sequence>
<dbReference type="InterPro" id="IPR000572">
    <property type="entry name" value="OxRdtase_Mopterin-bd_dom"/>
</dbReference>
<evidence type="ECO:0000256" key="2">
    <source>
        <dbReference type="SAM" id="SignalP"/>
    </source>
</evidence>
<dbReference type="InterPro" id="IPR014756">
    <property type="entry name" value="Ig_E-set"/>
</dbReference>
<evidence type="ECO:0000313" key="4">
    <source>
        <dbReference type="EMBL" id="PFG30821.1"/>
    </source>
</evidence>
<dbReference type="PANTHER" id="PTHR19372:SF7">
    <property type="entry name" value="SULFITE OXIDASE, MITOCHONDRIAL"/>
    <property type="match status" value="1"/>
</dbReference>
<keyword evidence="1" id="KW-0812">Transmembrane</keyword>
<dbReference type="Pfam" id="PF00174">
    <property type="entry name" value="Oxidored_molyb"/>
    <property type="match status" value="1"/>
</dbReference>
<dbReference type="Proteomes" id="UP000221369">
    <property type="component" value="Unassembled WGS sequence"/>
</dbReference>
<reference evidence="4 5" key="1">
    <citation type="submission" date="2017-10" db="EMBL/GenBank/DDBJ databases">
        <title>Sequencing the genomes of 1000 actinobacteria strains.</title>
        <authorList>
            <person name="Klenk H.-P."/>
        </authorList>
    </citation>
    <scope>NUCLEOTIDE SEQUENCE [LARGE SCALE GENOMIC DNA]</scope>
    <source>
        <strain evidence="4 5">DSM 21798</strain>
    </source>
</reference>
<feature type="transmembrane region" description="Helical" evidence="1">
    <location>
        <begin position="167"/>
        <end position="185"/>
    </location>
</feature>
<evidence type="ECO:0000259" key="3">
    <source>
        <dbReference type="Pfam" id="PF00174"/>
    </source>
</evidence>